<proteinExistence type="predicted"/>
<sequence length="95" mass="10918">RKTAGRLGIVRDADFGTLTPVELAMAVEAENERQKDSWYMMAHFTSILLTPHLKKGHSIKPEMLIPEAFLQRKEKMTKEKARKELEGIKKRLGIK</sequence>
<protein>
    <submittedName>
        <fullName evidence="1">Uncharacterized protein</fullName>
    </submittedName>
</protein>
<dbReference type="EMBL" id="BARV01021268">
    <property type="protein sequence ID" value="GAI21689.1"/>
    <property type="molecule type" value="Genomic_DNA"/>
</dbReference>
<dbReference type="AlphaFoldDB" id="X1NSQ7"/>
<reference evidence="1" key="1">
    <citation type="journal article" date="2014" name="Front. Microbiol.">
        <title>High frequency of phylogenetically diverse reductive dehalogenase-homologous genes in deep subseafloor sedimentary metagenomes.</title>
        <authorList>
            <person name="Kawai M."/>
            <person name="Futagami T."/>
            <person name="Toyoda A."/>
            <person name="Takaki Y."/>
            <person name="Nishi S."/>
            <person name="Hori S."/>
            <person name="Arai W."/>
            <person name="Tsubouchi T."/>
            <person name="Morono Y."/>
            <person name="Uchiyama I."/>
            <person name="Ito T."/>
            <person name="Fujiyama A."/>
            <person name="Inagaki F."/>
            <person name="Takami H."/>
        </authorList>
    </citation>
    <scope>NUCLEOTIDE SEQUENCE</scope>
    <source>
        <strain evidence="1">Expedition CK06-06</strain>
    </source>
</reference>
<evidence type="ECO:0000313" key="1">
    <source>
        <dbReference type="EMBL" id="GAI21689.1"/>
    </source>
</evidence>
<comment type="caution">
    <text evidence="1">The sequence shown here is derived from an EMBL/GenBank/DDBJ whole genome shotgun (WGS) entry which is preliminary data.</text>
</comment>
<organism evidence="1">
    <name type="scientific">marine sediment metagenome</name>
    <dbReference type="NCBI Taxonomy" id="412755"/>
    <lineage>
        <taxon>unclassified sequences</taxon>
        <taxon>metagenomes</taxon>
        <taxon>ecological metagenomes</taxon>
    </lineage>
</organism>
<feature type="non-terminal residue" evidence="1">
    <location>
        <position position="1"/>
    </location>
</feature>
<accession>X1NSQ7</accession>
<gene>
    <name evidence="1" type="ORF">S06H3_35272</name>
</gene>
<name>X1NSQ7_9ZZZZ</name>